<reference evidence="2 3" key="1">
    <citation type="submission" date="2020-02" db="EMBL/GenBank/DDBJ databases">
        <authorList>
            <person name="Ma Q."/>
            <person name="Huang Y."/>
            <person name="Song X."/>
            <person name="Pei D."/>
        </authorList>
    </citation>
    <scope>NUCLEOTIDE SEQUENCE [LARGE SCALE GENOMIC DNA]</scope>
    <source>
        <strain evidence="2">Sxm20200214</strain>
        <tissue evidence="2">Leaf</tissue>
    </source>
</reference>
<dbReference type="AlphaFoldDB" id="A0A8X8BBV1"/>
<dbReference type="Proteomes" id="UP000886595">
    <property type="component" value="Unassembled WGS sequence"/>
</dbReference>
<sequence>MAVNGDLKLKRPLEEDHCSGYEEGYKKARIETQRDYRGMLMLMRDQIAVLYVYHNAELDVHSLYSKLELLNHYTREDELKSEKEKLESELRLAEAKLADLKVPVIDWYKLGEPGMYE</sequence>
<protein>
    <submittedName>
        <fullName evidence="2">Uncharacterized protein</fullName>
    </submittedName>
</protein>
<comment type="caution">
    <text evidence="2">The sequence shown here is derived from an EMBL/GenBank/DDBJ whole genome shotgun (WGS) entry which is preliminary data.</text>
</comment>
<dbReference type="EMBL" id="JAAMPC010000002">
    <property type="protein sequence ID" value="KAG2328748.1"/>
    <property type="molecule type" value="Genomic_DNA"/>
</dbReference>
<evidence type="ECO:0000313" key="2">
    <source>
        <dbReference type="EMBL" id="KAG2328748.1"/>
    </source>
</evidence>
<keyword evidence="1" id="KW-0175">Coiled coil</keyword>
<gene>
    <name evidence="2" type="ORF">Bca52824_011476</name>
</gene>
<feature type="coiled-coil region" evidence="1">
    <location>
        <begin position="69"/>
        <end position="96"/>
    </location>
</feature>
<evidence type="ECO:0000256" key="1">
    <source>
        <dbReference type="SAM" id="Coils"/>
    </source>
</evidence>
<evidence type="ECO:0000313" key="3">
    <source>
        <dbReference type="Proteomes" id="UP000886595"/>
    </source>
</evidence>
<name>A0A8X8BBV1_BRACI</name>
<organism evidence="2 3">
    <name type="scientific">Brassica carinata</name>
    <name type="common">Ethiopian mustard</name>
    <name type="synonym">Abyssinian cabbage</name>
    <dbReference type="NCBI Taxonomy" id="52824"/>
    <lineage>
        <taxon>Eukaryota</taxon>
        <taxon>Viridiplantae</taxon>
        <taxon>Streptophyta</taxon>
        <taxon>Embryophyta</taxon>
        <taxon>Tracheophyta</taxon>
        <taxon>Spermatophyta</taxon>
        <taxon>Magnoliopsida</taxon>
        <taxon>eudicotyledons</taxon>
        <taxon>Gunneridae</taxon>
        <taxon>Pentapetalae</taxon>
        <taxon>rosids</taxon>
        <taxon>malvids</taxon>
        <taxon>Brassicales</taxon>
        <taxon>Brassicaceae</taxon>
        <taxon>Brassiceae</taxon>
        <taxon>Brassica</taxon>
    </lineage>
</organism>
<keyword evidence="3" id="KW-1185">Reference proteome</keyword>
<accession>A0A8X8BBV1</accession>
<proteinExistence type="predicted"/>